<dbReference type="GO" id="GO:0008168">
    <property type="term" value="F:methyltransferase activity"/>
    <property type="evidence" value="ECO:0007669"/>
    <property type="project" value="UniProtKB-KW"/>
</dbReference>
<evidence type="ECO:0000256" key="13">
    <source>
        <dbReference type="ARBA" id="ARBA00023242"/>
    </source>
</evidence>
<feature type="compositionally biased region" description="Basic residues" evidence="14">
    <location>
        <begin position="543"/>
        <end position="560"/>
    </location>
</feature>
<reference evidence="17" key="1">
    <citation type="journal article" date="2021" name="Evol. Appl.">
        <title>The genome of the Pyrenean desman and the effects of bottlenecks and inbreeding on the genomic landscape of an endangered species.</title>
        <authorList>
            <person name="Escoda L."/>
            <person name="Castresana J."/>
        </authorList>
    </citation>
    <scope>NUCLEOTIDE SEQUENCE</scope>
    <source>
        <strain evidence="17">IBE-C5619</strain>
    </source>
</reference>
<protein>
    <submittedName>
        <fullName evidence="17">DNA repair protein complementing XP-G cells</fullName>
    </submittedName>
</protein>
<dbReference type="Gene3D" id="1.10.150.20">
    <property type="entry name" value="5' to 3' exonuclease, C-terminal subdomain"/>
    <property type="match status" value="1"/>
</dbReference>
<comment type="cofactor">
    <cofactor evidence="1">
        <name>Mg(2+)</name>
        <dbReference type="ChEBI" id="CHEBI:18420"/>
    </cofactor>
</comment>
<dbReference type="PANTHER" id="PTHR16171">
    <property type="entry name" value="DNA REPAIR PROTEIN COMPLEMENTING XP-G CELLS-RELATED"/>
    <property type="match status" value="1"/>
</dbReference>
<feature type="region of interest" description="Disordered" evidence="14">
    <location>
        <begin position="1927"/>
        <end position="2068"/>
    </location>
</feature>
<dbReference type="InterPro" id="IPR006086">
    <property type="entry name" value="XPG-I_dom"/>
</dbReference>
<evidence type="ECO:0000256" key="5">
    <source>
        <dbReference type="ARBA" id="ARBA00022691"/>
    </source>
</evidence>
<feature type="domain" description="XPG-I" evidence="15">
    <location>
        <begin position="1679"/>
        <end position="1748"/>
    </location>
</feature>
<dbReference type="Gene3D" id="3.40.50.150">
    <property type="entry name" value="Vaccinia Virus protein VP39"/>
    <property type="match status" value="1"/>
</dbReference>
<keyword evidence="5" id="KW-0949">S-adenosyl-L-methionine</keyword>
<dbReference type="InterPro" id="IPR029060">
    <property type="entry name" value="PIN-like_dom_sf"/>
</dbReference>
<dbReference type="InterPro" id="IPR006084">
    <property type="entry name" value="XPG/Rad2"/>
</dbReference>
<dbReference type="InterPro" id="IPR036279">
    <property type="entry name" value="5-3_exonuclease_C_sf"/>
</dbReference>
<dbReference type="CDD" id="cd09868">
    <property type="entry name" value="PIN_XPG_RAD2"/>
    <property type="match status" value="2"/>
</dbReference>
<dbReference type="SMART" id="SM00484">
    <property type="entry name" value="XPGI"/>
    <property type="match status" value="1"/>
</dbReference>
<dbReference type="SMART" id="SM00485">
    <property type="entry name" value="XPGN"/>
    <property type="match status" value="1"/>
</dbReference>
<dbReference type="PROSITE" id="PS00841">
    <property type="entry name" value="XPG_1"/>
    <property type="match status" value="1"/>
</dbReference>
<feature type="compositionally biased region" description="Basic and acidic residues" evidence="14">
    <location>
        <begin position="18"/>
        <end position="38"/>
    </location>
</feature>
<evidence type="ECO:0000256" key="6">
    <source>
        <dbReference type="ARBA" id="ARBA00022722"/>
    </source>
</evidence>
<keyword evidence="10" id="KW-0378">Hydrolase</keyword>
<evidence type="ECO:0000256" key="4">
    <source>
        <dbReference type="ARBA" id="ARBA00022603"/>
    </source>
</evidence>
<dbReference type="FunFam" id="1.10.150.20:FF:000037">
    <property type="entry name" value="DNA repair protein complementing XP-G cells homolog"/>
    <property type="match status" value="1"/>
</dbReference>
<feature type="compositionally biased region" description="Basic and acidic residues" evidence="14">
    <location>
        <begin position="1613"/>
        <end position="1624"/>
    </location>
</feature>
<dbReference type="Gene3D" id="3.40.50.1010">
    <property type="entry name" value="5'-nuclease"/>
    <property type="match status" value="2"/>
</dbReference>
<dbReference type="InterPro" id="IPR019974">
    <property type="entry name" value="XPG_CS"/>
</dbReference>
<evidence type="ECO:0000259" key="16">
    <source>
        <dbReference type="SMART" id="SM00485"/>
    </source>
</evidence>
<keyword evidence="12" id="KW-0234">DNA repair</keyword>
<feature type="region of interest" description="Disordered" evidence="14">
    <location>
        <begin position="1151"/>
        <end position="1336"/>
    </location>
</feature>
<evidence type="ECO:0000256" key="9">
    <source>
        <dbReference type="ARBA" id="ARBA00022763"/>
    </source>
</evidence>
<comment type="subcellular location">
    <subcellularLocation>
        <location evidence="2">Nucleus</location>
    </subcellularLocation>
</comment>
<dbReference type="SUPFAM" id="SSF47807">
    <property type="entry name" value="5' to 3' exonuclease, C-terminal subdomain"/>
    <property type="match status" value="1"/>
</dbReference>
<evidence type="ECO:0000313" key="17">
    <source>
        <dbReference type="EMBL" id="KAG8516984.1"/>
    </source>
</evidence>
<feature type="domain" description="XPG N-terminal" evidence="16">
    <location>
        <begin position="881"/>
        <end position="978"/>
    </location>
</feature>
<keyword evidence="9" id="KW-0227">DNA damage</keyword>
<evidence type="ECO:0000259" key="15">
    <source>
        <dbReference type="SMART" id="SM00484"/>
    </source>
</evidence>
<dbReference type="GO" id="GO:0006289">
    <property type="term" value="P:nucleotide-excision repair"/>
    <property type="evidence" value="ECO:0007669"/>
    <property type="project" value="InterPro"/>
</dbReference>
<feature type="region of interest" description="Disordered" evidence="14">
    <location>
        <begin position="2967"/>
        <end position="3004"/>
    </location>
</feature>
<evidence type="ECO:0000256" key="10">
    <source>
        <dbReference type="ARBA" id="ARBA00022801"/>
    </source>
</evidence>
<dbReference type="EMBL" id="JAGFMF010011662">
    <property type="protein sequence ID" value="KAG8516984.1"/>
    <property type="molecule type" value="Genomic_DNA"/>
</dbReference>
<accession>A0A8J6DQF4</accession>
<dbReference type="CDD" id="cd02440">
    <property type="entry name" value="AdoMet_MTases"/>
    <property type="match status" value="1"/>
</dbReference>
<comment type="caution">
    <text evidence="17">The sequence shown here is derived from an EMBL/GenBank/DDBJ whole genome shotgun (WGS) entry which is preliminary data.</text>
</comment>
<feature type="non-terminal residue" evidence="17">
    <location>
        <position position="1"/>
    </location>
</feature>
<dbReference type="OrthoDB" id="31113at2759"/>
<evidence type="ECO:0000256" key="12">
    <source>
        <dbReference type="ARBA" id="ARBA00023204"/>
    </source>
</evidence>
<dbReference type="SUPFAM" id="SSF53335">
    <property type="entry name" value="S-adenosyl-L-methionine-dependent methyltransferases"/>
    <property type="match status" value="1"/>
</dbReference>
<keyword evidence="13" id="KW-0539">Nucleus</keyword>
<dbReference type="PRINTS" id="PR00066">
    <property type="entry name" value="XRODRMPGMNTG"/>
</dbReference>
<evidence type="ECO:0000256" key="1">
    <source>
        <dbReference type="ARBA" id="ARBA00001946"/>
    </source>
</evidence>
<dbReference type="GO" id="GO:0004520">
    <property type="term" value="F:DNA endonuclease activity"/>
    <property type="evidence" value="ECO:0007669"/>
    <property type="project" value="TreeGrafter"/>
</dbReference>
<comment type="similarity">
    <text evidence="3">Belongs to the XPG/RAD2 endonuclease family. XPG subfamily.</text>
</comment>
<keyword evidence="6" id="KW-0540">Nuclease</keyword>
<dbReference type="SMART" id="SM00279">
    <property type="entry name" value="HhH2"/>
    <property type="match status" value="1"/>
</dbReference>
<gene>
    <name evidence="17" type="ORF">J0S82_015266</name>
</gene>
<organism evidence="17 18">
    <name type="scientific">Galemys pyrenaicus</name>
    <name type="common">Iberian desman</name>
    <name type="synonym">Pyrenean desman</name>
    <dbReference type="NCBI Taxonomy" id="202257"/>
    <lineage>
        <taxon>Eukaryota</taxon>
        <taxon>Metazoa</taxon>
        <taxon>Chordata</taxon>
        <taxon>Craniata</taxon>
        <taxon>Vertebrata</taxon>
        <taxon>Euteleostomi</taxon>
        <taxon>Mammalia</taxon>
        <taxon>Eutheria</taxon>
        <taxon>Laurasiatheria</taxon>
        <taxon>Eulipotyphla</taxon>
        <taxon>Talpidae</taxon>
        <taxon>Galemys</taxon>
    </lineage>
</organism>
<dbReference type="PANTHER" id="PTHR16171:SF11">
    <property type="entry name" value="DNA EXCISION REPAIR PROTEIN ERCC-5"/>
    <property type="match status" value="1"/>
</dbReference>
<evidence type="ECO:0000313" key="18">
    <source>
        <dbReference type="Proteomes" id="UP000700334"/>
    </source>
</evidence>
<feature type="region of interest" description="Disordered" evidence="14">
    <location>
        <begin position="998"/>
        <end position="1020"/>
    </location>
</feature>
<dbReference type="GO" id="GO:0003697">
    <property type="term" value="F:single-stranded DNA binding"/>
    <property type="evidence" value="ECO:0007669"/>
    <property type="project" value="InterPro"/>
</dbReference>
<dbReference type="Proteomes" id="UP000700334">
    <property type="component" value="Unassembled WGS sequence"/>
</dbReference>
<keyword evidence="4" id="KW-0808">Transferase</keyword>
<dbReference type="Pfam" id="PF00867">
    <property type="entry name" value="XPG_I"/>
    <property type="match status" value="1"/>
</dbReference>
<dbReference type="PROSITE" id="PS00842">
    <property type="entry name" value="XPG_2"/>
    <property type="match status" value="1"/>
</dbReference>
<feature type="compositionally biased region" description="Polar residues" evidence="14">
    <location>
        <begin position="1195"/>
        <end position="1206"/>
    </location>
</feature>
<feature type="region of interest" description="Disordered" evidence="14">
    <location>
        <begin position="1530"/>
        <end position="1554"/>
    </location>
</feature>
<feature type="compositionally biased region" description="Gly residues" evidence="14">
    <location>
        <begin position="66"/>
        <end position="80"/>
    </location>
</feature>
<feature type="compositionally biased region" description="Pro residues" evidence="14">
    <location>
        <begin position="2988"/>
        <end position="3002"/>
    </location>
</feature>
<feature type="compositionally biased region" description="Basic and acidic residues" evidence="14">
    <location>
        <begin position="406"/>
        <end position="417"/>
    </location>
</feature>
<dbReference type="Pfam" id="PF00752">
    <property type="entry name" value="XPG_N"/>
    <property type="match status" value="1"/>
</dbReference>
<dbReference type="GO" id="GO:0032259">
    <property type="term" value="P:methylation"/>
    <property type="evidence" value="ECO:0007669"/>
    <property type="project" value="UniProtKB-KW"/>
</dbReference>
<keyword evidence="7" id="KW-0479">Metal-binding</keyword>
<proteinExistence type="inferred from homology"/>
<dbReference type="Pfam" id="PF10294">
    <property type="entry name" value="Methyltransf_16"/>
    <property type="match status" value="1"/>
</dbReference>
<keyword evidence="4" id="KW-0489">Methyltransferase</keyword>
<feature type="region of interest" description="Disordered" evidence="14">
    <location>
        <begin position="18"/>
        <end position="40"/>
    </location>
</feature>
<sequence length="3679" mass="398251">EAEALRRPRAGICDRIRCRPRHGRSDQTPRDRPAEVPREWGGLWRRPAAVHPAPALRLLRKRPSPTGGGAGPVRGGGGSVRGPSSRAEVGRGAGSQGGEQLQGAKGRVLLRRNSIRRCPRASGRPLGQELLDPVLLARGCTLDPAPQCPQPGLERPPRGSTGWRAPAVEVGWAGPGRGGDFRLAVAVINALSAPRVAAAAPGSLCLAPTRRVGPERPWSTRAGRPPRGAPGLCAAAGDIRPSEDARRAGGGGARAGGAAALLPPRAQALAAERPCPGFPRPPGPAEPPALQTGPAGTELTAPAPRLRAAPRAGPGARCAGGRGPNCSGLMEEGAWRARGQLWCSSGEKRSVWAVWSRRSAREGDGIGSGLQNGDKGVTRWGELQVVQSMPNVAEAERANDSGNGEHPSESKSPEEHLPGALPSFCSRASGTPLGPKGDSHYPWSCPVTHTREKIYAICSDYAFLNQATSIYKAPNSTHSPCLPGSTSLSAGNNSSRYIGIPSSTSEIIYNEENSLENLSNSLGKLPLAWEIDKSEFDGVSTNLKHKSGNVKKQTSKKKTAEKKGRNQRDWGQCSPADDIKQRKVLDLRRWYCISRPQYKTSCGISSLISCWNFLYSTMGAGNLPPITQEEALHILGFQPPFEDIRFGPFTGNTTLMRWFRQINDHFHVKGCSYVLYKPHGKNKTAGETASGALSKLTHGLKDESLAFIYHCQNHYFCPIGFEATPVKANKAFRGPLSSQEVEYWILIGESSRKHPAIHCKKWADIVTDLNTQNPEYLDIRHLERGLQYRKTKKVGGNLHCIIAFQRLSWQRFGLWNFPFGSIRQDSQPPTHGQGIAKSESEDNISKKHHGRLGRSFSASFHQDSAWKKMSSIHERRNSGLMGVQGLWKLLECSGRPVNPETLEGKVLAVDISIWLNQALKGVRDRHGNSIENAHLLTLFHRLCKLLFFRIRPVFVFDGDAPLLKKQTLAKRRQRKDLATNEALPSLTQVQREDDLYALPPLQQEEKHSSEEEDEKEWQERMSQKQALQEEFFHNPNAIDIESEDFSSLPPEVKHEILTDMKEFTKRRRTLFEVMPEESNDFSQYQLKGLLKKNYLNQHIENVQKEMNQQHSGQIQRQYEEEGGFLKEVESRRVVSEDTSHYILIKGIGGRPSFDSEEPKLRPASEFCELPPPGSSGGAPRVLAHAKKVADVDSESLPSSSKMQSTAFDVRPAPCDTKPAPCDAKPAPCERPKPEKELGAPPSPRSLLAMQAAMLGSSSEEEGEQEPGRWPQGRPVSAPPEAGSISPSTLRAIQKALDDDEDEDGKAHAGDEAQMGGSGAADLLLGSSEEQPDGGLEARGGRVLLSIAALGSPCVAQVKGREPSANDDKELAGVVPFPGATFSTGADSGVPEQPSVVPVVSEAFQTGGEPAGRGGKVQVPIESSVAVPGRAPSPQSAGGLAAAPLASMAPVADHGAHTPMLGRPWGLCPALSRDDCSALSRDEDMEEGKDPASGALYAECLQEAGSAPSGPSEALGEAESVVSLAERSLEAVQGEGEAQPAGLAETSSEDSESDGSFIEVQSVISNDELQAALHEAAKSPSGQGEEEPIGPIEEAARDAEGLLRDISGSQDLDIEPREEAGKEADDSLNEWQDINLEELDMLENDLLAQQVSLNAQKQQQERVAATVTGQMFLESQELLRLFGIPYVQAPMEAEAQCAILDLTDQTSGTITDDSDIWLFGARHVYKNFFNKNKFVEYYQYVDFHNQLGLDRNKLINLAYLLGSDYTEGIPTVGCVTAMEILNEFPGHGLEPLLKFSEWWHEAQKSKKIRPNPYDTKVKKKLRRLQLAPGFPNPAVAEAYLRPRYFGWNRTKTDEFLFPVLKQLNVQQVIVRLCSQAGRESQLRVTQLRIDSFFRLAQQEKQDAKAIKSQRLNRAVTCMLRKEREEATRELEAASVAMEKDREALERARGGAPEGSAASKHQAPSSLKRRRLPDPKGHEPGGGFLGAAYLSQSSDASSGDDAERCPPPARPRRAAAGEAPSCPSAPRGAAKAPLGSGAGGATSSSSSDSEGEKSRPALVTARPNESVAGSNKRSRHSLCVCAWFLKRRLLWARAYASLFPLPAVSWAALAARVYSAGRQLWAFDDVKPTWKGPVRTHCSPSWPRGKEELVPHPAHTALHPPGACPHFSPAPQAPAGQQKSPRCSHMLEGRLAVAAAGECKGGRLSVGWGPRVFTLDCRPLPALGARGHVPLGWCSPGALLQLLLAPVKWPSFPPIPPTLVLWLSPGSSPGRLISTCGCGSPSSRGPSRAVFPGVLALSAFADSFPLASGHSLWPHFLNAALLAPDVESGVFASVCSTFSQSPQWLSCSQIFPSCRFSLFLKQNTLSGAAGVAEQSGHCEAGRQLTPGHAGAAPATLPACSWLGPYCTCVSPAARAKRPSPGQGPARTFGSLSTQTVFTEQAHSAVSLTPLFLTREETHVEIVTHLLFLAVQWWTAEGDGSHQPAAPRADKSALELSSSSSRPHLKCSFAGVPVPYWVLLSSELCCAFTHSMLRKLTACPKHLTKLSRKELQGGPLPRSSAAHVHSGMTVQSENQVHTETGDRSGSVRPPVCRGHTLEWLLFLSPAHTSLGSGWLPGGPAAAASAVGTLIPSRLGLPGCTVGDCRVGAGLLGIAAKQKCADAFPPSRNSFSWDHCHHMSSETECSLEVSLLGSLGLQSVPWVQRPAVAVKWWGLGGEECVSVNLNDQENINIRPSPAHCLMDPEAQKETRRHADQRRPKLCRTGEAQVEGSWLLSLSRDPRAACFPGTTVLPVTFLKPARSPRPRPGELWQMTKEIEKVEKTSIKIFYSVNKHIPSSSVQSIKALKICSRGKGIKRVPAVSGGISLEKLSELEEHAVLGSWRMLTFPCPRSFNLSCQKPPPRELLQAANVASLRPTTSPQLSAHVCGMEQDWSDINRWGAGGEHGPEPEGPLSAQSAVMLPGARSLTTPCLPPPPAPPTCAPASADDNTIPHPPSPPPLNAPSPHPIDFTSRGVSLPLTLLTTWPMALAQAPSSSVLFLSPQPASSFQKFQSCHKCLLLKVLRCLITSGRIRHTGAQRVFSHVTVFQPVSWGFSAPKRTVVQALCTRCLIWAVCRAFSCLDPNSARLRSFSPECPVMEWSLPSFSSLDDLSLLFGLLQVSSLPPCPAARAAPRVSGGHLQSFKAPQPVCALPPGGFSSLHGVSSLLCLAPASPLKPSPNASPDPAAQAALIALRTHFCGGPCQPSLAFACVCPHSGPSSKLWLQWQLPLPTCLPSALGHRRCSFFCIAKKHMTFIFEQKSQLNDSLLHLIEGFLLTSTANAARPPHRLGQASEYSEMKVKVQIEHITSVIWCLERALHVNEHTALFGKRGRYSEEGDCELTTPPGQGTLGCRACRCVGPVDCLPPGLHATLCLTPGVAPRAANQRTPRPWTRHAPASPALPDTPRLTRSFFAENTQAAGEDEKVVAEIMARCSVPSLVTSTAWEDFRFAGHDIRITEATDCYGAVVWPSALVLCYFLETNVKQYNMVDKNVIEIGAGTGLVSIVASLLGAHVTATDLPELLGNLQYNISRNTKLRCRHVPQVRELSWGVALDKHFPRSANSFDYVLAADVVYAHPFLDELLATFDHLCKETTVILWVMRFRLERENKFVDRFKELFDLDEISSFPSLSIKLYKAVKKNRRSA</sequence>
<feature type="region of interest" description="Disordered" evidence="14">
    <location>
        <begin position="213"/>
        <end position="258"/>
    </location>
</feature>
<dbReference type="InterPro" id="IPR006085">
    <property type="entry name" value="XPG_DNA_repair_N"/>
</dbReference>
<feature type="region of interest" description="Disordered" evidence="14">
    <location>
        <begin position="2159"/>
        <end position="2179"/>
    </location>
</feature>
<feature type="compositionally biased region" description="Pro residues" evidence="14">
    <location>
        <begin position="2967"/>
        <end position="2977"/>
    </location>
</feature>
<keyword evidence="18" id="KW-1185">Reference proteome</keyword>
<feature type="compositionally biased region" description="Low complexity" evidence="14">
    <location>
        <begin position="1217"/>
        <end position="1226"/>
    </location>
</feature>
<dbReference type="GO" id="GO:0005634">
    <property type="term" value="C:nucleus"/>
    <property type="evidence" value="ECO:0007669"/>
    <property type="project" value="UniProtKB-SubCell"/>
</dbReference>
<evidence type="ECO:0000256" key="11">
    <source>
        <dbReference type="ARBA" id="ARBA00022842"/>
    </source>
</evidence>
<evidence type="ECO:0000256" key="7">
    <source>
        <dbReference type="ARBA" id="ARBA00022723"/>
    </source>
</evidence>
<dbReference type="InterPro" id="IPR029063">
    <property type="entry name" value="SAM-dependent_MTases_sf"/>
</dbReference>
<feature type="region of interest" description="Disordered" evidence="14">
    <location>
        <begin position="542"/>
        <end position="573"/>
    </location>
</feature>
<dbReference type="CDD" id="cd09904">
    <property type="entry name" value="H3TH_XPG"/>
    <property type="match status" value="1"/>
</dbReference>
<feature type="region of interest" description="Disordered" evidence="14">
    <location>
        <begin position="396"/>
        <end position="429"/>
    </location>
</feature>
<dbReference type="InterPro" id="IPR008918">
    <property type="entry name" value="HhH2"/>
</dbReference>
<dbReference type="GO" id="GO:0016788">
    <property type="term" value="F:hydrolase activity, acting on ester bonds"/>
    <property type="evidence" value="ECO:0007669"/>
    <property type="project" value="InterPro"/>
</dbReference>
<feature type="region of interest" description="Disordered" evidence="14">
    <location>
        <begin position="274"/>
        <end position="299"/>
    </location>
</feature>
<evidence type="ECO:0000256" key="8">
    <source>
        <dbReference type="ARBA" id="ARBA00022759"/>
    </source>
</evidence>
<dbReference type="InterPro" id="IPR019410">
    <property type="entry name" value="Methyltransf_16"/>
</dbReference>
<dbReference type="GO" id="GO:0046872">
    <property type="term" value="F:metal ion binding"/>
    <property type="evidence" value="ECO:0007669"/>
    <property type="project" value="UniProtKB-KW"/>
</dbReference>
<feature type="region of interest" description="Disordered" evidence="14">
    <location>
        <begin position="59"/>
        <end position="106"/>
    </location>
</feature>
<evidence type="ECO:0000256" key="2">
    <source>
        <dbReference type="ARBA" id="ARBA00004123"/>
    </source>
</evidence>
<keyword evidence="11" id="KW-0460">Magnesium</keyword>
<dbReference type="PRINTS" id="PR00853">
    <property type="entry name" value="XPGRADSUPER"/>
</dbReference>
<name>A0A8J6DQF4_GALPY</name>
<feature type="compositionally biased region" description="Pro residues" evidence="14">
    <location>
        <begin position="276"/>
        <end position="287"/>
    </location>
</feature>
<feature type="compositionally biased region" description="Polar residues" evidence="14">
    <location>
        <begin position="2565"/>
        <end position="2575"/>
    </location>
</feature>
<feature type="compositionally biased region" description="Basic and acidic residues" evidence="14">
    <location>
        <begin position="1927"/>
        <end position="1947"/>
    </location>
</feature>
<dbReference type="InterPro" id="IPR001044">
    <property type="entry name" value="XPG/Rad2_eukaryotes"/>
</dbReference>
<evidence type="ECO:0000256" key="14">
    <source>
        <dbReference type="SAM" id="MobiDB-lite"/>
    </source>
</evidence>
<feature type="region of interest" description="Disordered" evidence="14">
    <location>
        <begin position="2547"/>
        <end position="2584"/>
    </location>
</feature>
<dbReference type="FunFam" id="3.40.50.1010:FF:000023">
    <property type="entry name" value="DNA repair protein complementing XP-G cells"/>
    <property type="match status" value="1"/>
</dbReference>
<feature type="region of interest" description="Disordered" evidence="14">
    <location>
        <begin position="823"/>
        <end position="847"/>
    </location>
</feature>
<feature type="compositionally biased region" description="Basic and acidic residues" evidence="14">
    <location>
        <begin position="1227"/>
        <end position="1237"/>
    </location>
</feature>
<feature type="region of interest" description="Disordered" evidence="14">
    <location>
        <begin position="1606"/>
        <end position="1627"/>
    </location>
</feature>
<feature type="compositionally biased region" description="Low complexity" evidence="14">
    <location>
        <begin position="1985"/>
        <end position="1997"/>
    </location>
</feature>
<keyword evidence="8" id="KW-0255">Endonuclease</keyword>
<dbReference type="SUPFAM" id="SSF88723">
    <property type="entry name" value="PIN domain-like"/>
    <property type="match status" value="1"/>
</dbReference>
<evidence type="ECO:0000256" key="3">
    <source>
        <dbReference type="ARBA" id="ARBA00005283"/>
    </source>
</evidence>